<keyword evidence="1 3" id="KW-0808">Transferase</keyword>
<dbReference type="InterPro" id="IPR023917">
    <property type="entry name" value="Bifunctiontional_GlmU_bac-type"/>
</dbReference>
<protein>
    <submittedName>
        <fullName evidence="3">Transferase</fullName>
    </submittedName>
</protein>
<dbReference type="NCBIfam" id="TIGR03991">
    <property type="entry name" value="alt_bact_glmU"/>
    <property type="match status" value="1"/>
</dbReference>
<keyword evidence="4" id="KW-1185">Reference proteome</keyword>
<comment type="caution">
    <text evidence="3">The sequence shown here is derived from an EMBL/GenBank/DDBJ whole genome shotgun (WGS) entry which is preliminary data.</text>
</comment>
<dbReference type="PANTHER" id="PTHR43584">
    <property type="entry name" value="NUCLEOTIDYL TRANSFERASE"/>
    <property type="match status" value="1"/>
</dbReference>
<evidence type="ECO:0000313" key="4">
    <source>
        <dbReference type="Proteomes" id="UP000651271"/>
    </source>
</evidence>
<dbReference type="EMBL" id="JACOIJ010000027">
    <property type="protein sequence ID" value="MBD1430454.1"/>
    <property type="molecule type" value="Genomic_DNA"/>
</dbReference>
<evidence type="ECO:0000256" key="1">
    <source>
        <dbReference type="ARBA" id="ARBA00022679"/>
    </source>
</evidence>
<dbReference type="PANTHER" id="PTHR43584:SF8">
    <property type="entry name" value="N-ACETYLMURAMATE ALPHA-1-PHOSPHATE URIDYLYLTRANSFERASE"/>
    <property type="match status" value="1"/>
</dbReference>
<reference evidence="3 4" key="1">
    <citation type="submission" date="2020-08" db="EMBL/GenBank/DDBJ databases">
        <title>Sphingobacterium sp. DN04309 isolated from aquaculture water.</title>
        <authorList>
            <person name="Zhang M."/>
        </authorList>
    </citation>
    <scope>NUCLEOTIDE SEQUENCE [LARGE SCALE GENOMIC DNA]</scope>
    <source>
        <strain evidence="3 4">DN04309</strain>
    </source>
</reference>
<evidence type="ECO:0000256" key="2">
    <source>
        <dbReference type="ARBA" id="ARBA00023315"/>
    </source>
</evidence>
<dbReference type="InterPro" id="IPR011004">
    <property type="entry name" value="Trimer_LpxA-like_sf"/>
</dbReference>
<sequence>MSISLVLFDRFEGRNHLLPLVATRPIGNLRVGAFTLDQKWSHIFETEDVSYLTEDYLSSKFPLNNSSEFVLLIKASVLPNSGLVRALKNLKANEKLVDANGEWIALLTQTRSKEELLLNLHSSGNKIVSYLDSYDALLYVEDIFTYNASQIEYDAQFIFQEKNGNTLENHLYIADSAQVAPDVVLNTSRGPILILDNAVLESHNVIHGPTIIGKNVRVKSGTIIYPNVTVGDNSTVCGELNNVVIWGNSAKGHYGYLGCAVIGDGCNLGAGTLNSNLKNDWSEIKVYDYVGNNFRNTGLLKCGVFIGDHSMLAISSKLNTGTIIGVGAQVAMSNFIPKFVPDFSWLTDDKSESYIFTRFMDMLSRKAEIKKEAITNKDKEILEYIYKQTKQIRNY</sequence>
<accession>A0ABR7YGL6</accession>
<evidence type="ECO:0000313" key="3">
    <source>
        <dbReference type="EMBL" id="MBD1430454.1"/>
    </source>
</evidence>
<dbReference type="Gene3D" id="2.160.10.10">
    <property type="entry name" value="Hexapeptide repeat proteins"/>
    <property type="match status" value="1"/>
</dbReference>
<dbReference type="RefSeq" id="WP_165291812.1">
    <property type="nucleotide sequence ID" value="NZ_JACOIJ010000027.1"/>
</dbReference>
<organism evidence="3 4">
    <name type="scientific">Sphingobacterium litopenaei</name>
    <dbReference type="NCBI Taxonomy" id="2763500"/>
    <lineage>
        <taxon>Bacteria</taxon>
        <taxon>Pseudomonadati</taxon>
        <taxon>Bacteroidota</taxon>
        <taxon>Sphingobacteriia</taxon>
        <taxon>Sphingobacteriales</taxon>
        <taxon>Sphingobacteriaceae</taxon>
        <taxon>Sphingobacterium</taxon>
    </lineage>
</organism>
<dbReference type="InterPro" id="IPR050065">
    <property type="entry name" value="GlmU-like"/>
</dbReference>
<dbReference type="SUPFAM" id="SSF51161">
    <property type="entry name" value="Trimeric LpxA-like enzymes"/>
    <property type="match status" value="1"/>
</dbReference>
<keyword evidence="2" id="KW-0012">Acyltransferase</keyword>
<dbReference type="Pfam" id="PF13562">
    <property type="entry name" value="NTP_transf_4"/>
    <property type="match status" value="1"/>
</dbReference>
<gene>
    <name evidence="3" type="ORF">H8B04_12925</name>
</gene>
<name>A0ABR7YGL6_9SPHI</name>
<dbReference type="GO" id="GO:0016740">
    <property type="term" value="F:transferase activity"/>
    <property type="evidence" value="ECO:0007669"/>
    <property type="project" value="UniProtKB-KW"/>
</dbReference>
<proteinExistence type="predicted"/>
<dbReference type="Proteomes" id="UP000651271">
    <property type="component" value="Unassembled WGS sequence"/>
</dbReference>